<keyword evidence="2" id="KW-0904">Protein phosphatase</keyword>
<comment type="caution">
    <text evidence="7">The sequence shown here is derived from an EMBL/GenBank/DDBJ whole genome shotgun (WGS) entry which is preliminary data.</text>
</comment>
<evidence type="ECO:0000259" key="5">
    <source>
        <dbReference type="PROSITE" id="PS50054"/>
    </source>
</evidence>
<proteinExistence type="predicted"/>
<dbReference type="PROSITE" id="PS50056">
    <property type="entry name" value="TYR_PHOSPHATASE_2"/>
    <property type="match status" value="1"/>
</dbReference>
<feature type="compositionally biased region" description="Low complexity" evidence="4">
    <location>
        <begin position="276"/>
        <end position="290"/>
    </location>
</feature>
<feature type="compositionally biased region" description="Acidic residues" evidence="4">
    <location>
        <begin position="164"/>
        <end position="183"/>
    </location>
</feature>
<evidence type="ECO:0008006" key="9">
    <source>
        <dbReference type="Google" id="ProtNLM"/>
    </source>
</evidence>
<name>A0A9W8ZW58_9AGAR</name>
<evidence type="ECO:0000259" key="6">
    <source>
        <dbReference type="PROSITE" id="PS50056"/>
    </source>
</evidence>
<feature type="region of interest" description="Disordered" evidence="4">
    <location>
        <begin position="256"/>
        <end position="359"/>
    </location>
</feature>
<feature type="region of interest" description="Disordered" evidence="4">
    <location>
        <begin position="155"/>
        <end position="202"/>
    </location>
</feature>
<reference evidence="7" key="1">
    <citation type="submission" date="2022-08" db="EMBL/GenBank/DDBJ databases">
        <authorList>
            <consortium name="DOE Joint Genome Institute"/>
            <person name="Min B."/>
            <person name="Riley R."/>
            <person name="Sierra-Patev S."/>
            <person name="Naranjo-Ortiz M."/>
            <person name="Looney B."/>
            <person name="Konkel Z."/>
            <person name="Slot J.C."/>
            <person name="Sakamoto Y."/>
            <person name="Steenwyk J.L."/>
            <person name="Rokas A."/>
            <person name="Carro J."/>
            <person name="Camarero S."/>
            <person name="Ferreira P."/>
            <person name="Molpeceres G."/>
            <person name="Ruiz-Duenas F.J."/>
            <person name="Serrano A."/>
            <person name="Henrissat B."/>
            <person name="Drula E."/>
            <person name="Hughes K.W."/>
            <person name="Mata J.L."/>
            <person name="Ishikawa N.K."/>
            <person name="Vargas-Isla R."/>
            <person name="Ushijima S."/>
            <person name="Smith C.A."/>
            <person name="Ahrendt S."/>
            <person name="Andreopoulos W."/>
            <person name="He G."/>
            <person name="Labutti K."/>
            <person name="Lipzen A."/>
            <person name="Ng V."/>
            <person name="Sandor L."/>
            <person name="Barry K."/>
            <person name="Martinez A.T."/>
            <person name="Xiao Y."/>
            <person name="Gibbons J.G."/>
            <person name="Terashima K."/>
            <person name="Hibbett D.S."/>
            <person name="Grigoriev I.V."/>
        </authorList>
    </citation>
    <scope>NUCLEOTIDE SEQUENCE</scope>
    <source>
        <strain evidence="7">Sp2 HRB7682 ss15</strain>
    </source>
</reference>
<reference evidence="7" key="2">
    <citation type="journal article" date="2023" name="Proc. Natl. Acad. Sci. U.S.A.">
        <title>A global phylogenomic analysis of the shiitake genus Lentinula.</title>
        <authorList>
            <person name="Sierra-Patev S."/>
            <person name="Min B."/>
            <person name="Naranjo-Ortiz M."/>
            <person name="Looney B."/>
            <person name="Konkel Z."/>
            <person name="Slot J.C."/>
            <person name="Sakamoto Y."/>
            <person name="Steenwyk J.L."/>
            <person name="Rokas A."/>
            <person name="Carro J."/>
            <person name="Camarero S."/>
            <person name="Ferreira P."/>
            <person name="Molpeceres G."/>
            <person name="Ruiz-Duenas F.J."/>
            <person name="Serrano A."/>
            <person name="Henrissat B."/>
            <person name="Drula E."/>
            <person name="Hughes K.W."/>
            <person name="Mata J.L."/>
            <person name="Ishikawa N.K."/>
            <person name="Vargas-Isla R."/>
            <person name="Ushijima S."/>
            <person name="Smith C.A."/>
            <person name="Donoghue J."/>
            <person name="Ahrendt S."/>
            <person name="Andreopoulos W."/>
            <person name="He G."/>
            <person name="LaButti K."/>
            <person name="Lipzen A."/>
            <person name="Ng V."/>
            <person name="Riley R."/>
            <person name="Sandor L."/>
            <person name="Barry K."/>
            <person name="Martinez A.T."/>
            <person name="Xiao Y."/>
            <person name="Gibbons J.G."/>
            <person name="Terashima K."/>
            <person name="Grigoriev I.V."/>
            <person name="Hibbett D."/>
        </authorList>
    </citation>
    <scope>NUCLEOTIDE SEQUENCE</scope>
    <source>
        <strain evidence="7">Sp2 HRB7682 ss15</strain>
    </source>
</reference>
<evidence type="ECO:0000256" key="4">
    <source>
        <dbReference type="SAM" id="MobiDB-lite"/>
    </source>
</evidence>
<protein>
    <recommendedName>
        <fullName evidence="9">Protein-tyrosine-phosphatase</fullName>
    </recommendedName>
</protein>
<feature type="compositionally biased region" description="Low complexity" evidence="4">
    <location>
        <begin position="1069"/>
        <end position="1082"/>
    </location>
</feature>
<dbReference type="PROSITE" id="PS00383">
    <property type="entry name" value="TYR_PHOSPHATASE_1"/>
    <property type="match status" value="1"/>
</dbReference>
<dbReference type="GO" id="GO:0005634">
    <property type="term" value="C:nucleus"/>
    <property type="evidence" value="ECO:0007669"/>
    <property type="project" value="GOC"/>
</dbReference>
<dbReference type="GO" id="GO:0008138">
    <property type="term" value="F:protein tyrosine/serine/threonine phosphatase activity"/>
    <property type="evidence" value="ECO:0007669"/>
    <property type="project" value="InterPro"/>
</dbReference>
<feature type="domain" description="Tyrosine-protein phosphatase" evidence="5">
    <location>
        <begin position="1205"/>
        <end position="1387"/>
    </location>
</feature>
<feature type="compositionally biased region" description="Low complexity" evidence="4">
    <location>
        <begin position="884"/>
        <end position="893"/>
    </location>
</feature>
<feature type="region of interest" description="Disordered" evidence="4">
    <location>
        <begin position="1247"/>
        <end position="1268"/>
    </location>
</feature>
<evidence type="ECO:0000256" key="2">
    <source>
        <dbReference type="ARBA" id="ARBA00022912"/>
    </source>
</evidence>
<evidence type="ECO:0000256" key="1">
    <source>
        <dbReference type="ARBA" id="ARBA00022801"/>
    </source>
</evidence>
<feature type="region of interest" description="Disordered" evidence="4">
    <location>
        <begin position="764"/>
        <end position="784"/>
    </location>
</feature>
<keyword evidence="1" id="KW-0378">Hydrolase</keyword>
<dbReference type="SUPFAM" id="SSF52799">
    <property type="entry name" value="(Phosphotyrosine protein) phosphatases II"/>
    <property type="match status" value="1"/>
</dbReference>
<dbReference type="InterPro" id="IPR000387">
    <property type="entry name" value="Tyr_Pase_dom"/>
</dbReference>
<dbReference type="InterPro" id="IPR016130">
    <property type="entry name" value="Tyr_Pase_AS"/>
</dbReference>
<evidence type="ECO:0000256" key="3">
    <source>
        <dbReference type="SAM" id="Coils"/>
    </source>
</evidence>
<dbReference type="PANTHER" id="PTHR47550">
    <property type="entry name" value="DUAL SPECIFICITY PROTEIN PHOSPHATASE PPS1"/>
    <property type="match status" value="1"/>
</dbReference>
<feature type="coiled-coil region" evidence="3">
    <location>
        <begin position="1007"/>
        <end position="1034"/>
    </location>
</feature>
<feature type="compositionally biased region" description="Polar residues" evidence="4">
    <location>
        <begin position="836"/>
        <end position="845"/>
    </location>
</feature>
<dbReference type="InterPro" id="IPR020422">
    <property type="entry name" value="TYR_PHOSPHATASE_DUAL_dom"/>
</dbReference>
<feature type="region of interest" description="Disordered" evidence="4">
    <location>
        <begin position="1067"/>
        <end position="1092"/>
    </location>
</feature>
<dbReference type="InterPro" id="IPR053239">
    <property type="entry name" value="Dual_spec_PTase"/>
</dbReference>
<dbReference type="Gene3D" id="3.90.190.10">
    <property type="entry name" value="Protein tyrosine phosphatase superfamily"/>
    <property type="match status" value="1"/>
</dbReference>
<dbReference type="GO" id="GO:0033260">
    <property type="term" value="P:nuclear DNA replication"/>
    <property type="evidence" value="ECO:0007669"/>
    <property type="project" value="InterPro"/>
</dbReference>
<feature type="compositionally biased region" description="Low complexity" evidence="4">
    <location>
        <begin position="1142"/>
        <end position="1159"/>
    </location>
</feature>
<feature type="region of interest" description="Disordered" evidence="4">
    <location>
        <begin position="371"/>
        <end position="418"/>
    </location>
</feature>
<feature type="region of interest" description="Disordered" evidence="4">
    <location>
        <begin position="869"/>
        <end position="923"/>
    </location>
</feature>
<dbReference type="Proteomes" id="UP001150238">
    <property type="component" value="Unassembled WGS sequence"/>
</dbReference>
<dbReference type="PROSITE" id="PS50054">
    <property type="entry name" value="TYR_PHOSPHATASE_DUAL"/>
    <property type="match status" value="1"/>
</dbReference>
<evidence type="ECO:0000313" key="7">
    <source>
        <dbReference type="EMBL" id="KAJ4468622.1"/>
    </source>
</evidence>
<dbReference type="InterPro" id="IPR047949">
    <property type="entry name" value="PPS1_DSP"/>
</dbReference>
<evidence type="ECO:0000313" key="8">
    <source>
        <dbReference type="Proteomes" id="UP001150238"/>
    </source>
</evidence>
<dbReference type="InterPro" id="IPR000340">
    <property type="entry name" value="Dual-sp_phosphatase_cat-dom"/>
</dbReference>
<feature type="region of interest" description="Disordered" evidence="4">
    <location>
        <begin position="833"/>
        <end position="854"/>
    </location>
</feature>
<dbReference type="PANTHER" id="PTHR47550:SF1">
    <property type="entry name" value="DUAL SPECIFICITY PROTEIN PHOSPHATASE PPS1"/>
    <property type="match status" value="1"/>
</dbReference>
<dbReference type="SMART" id="SM00195">
    <property type="entry name" value="DSPc"/>
    <property type="match status" value="1"/>
</dbReference>
<dbReference type="Pfam" id="PF00782">
    <property type="entry name" value="DSPc"/>
    <property type="match status" value="1"/>
</dbReference>
<sequence>MSEIYGLDYDKAFLDSLPTAGHPVNNASSLPSSIDAREMMSSRLAPAIHTLTVSQFKDLHYQHILSHPPDSVLFPFLHGIEGDNEAQNLFFATQGQQAVVYNRRDDNESSLHAQVNRARVPKYRGMMWVICEDDLENPDKDLRILVHRPSNLSSYASSEHYDDSSDSYFDDEDELDDNFDDSSSDSFGELLSPDSTTPYTKEPVVRPVSASQMDLDIQYNDSSDDVDDLHHNPGVVEIVEIGADDKHMHPVQHRALHPLPTPIRTTDLPNSHHSKSPTTTTTTASGFSSSPLTDNGTEPSTALTEPESDDRCHSLSPSSHEQTERHSSPPRILGSRHLKHASSSSRKTPPPPPPPILTSTFRACDLLRPVRGSETSSHSKPHEYTRSGANHTAGGAQTEADCANDQKNPSQEDGDGEWEFVPLHVPEGISLRNFGIQVPILASVSDIIIYSPNATGAAQSVNALRLARRFKQAVERKRRERVGCKADNAVTAAPSDTSAALSTELNGASNDSNTPLDYNVFLLDANADEIKREMPHLVVKLCPEGEVPGSLGAALAGPSKSNHVSLFHHDEDGDVVMVENCGASISEPPVSNTSTRVKTVPNTVDFAQREKDEMRDLTRASEIVSMFPEGHTLAYLNPDPLHPPVYVQPSSHQIPTSNGDEVDLSNTKTFWNPHVGQVYLGNANDVPLPVNGMGEFGELDPRWDGRDSVEKDVYPPGNSPRHGYGYDICIECHDLAPFPTLAHLKASEEKVAALEQRWKDQVELSRKEKGETQANYSLPPRPPPHPNAIIHLPMPSSPPITAGTMSALMPVVRFLQKCIVPTDAVEIVNEPPISPATETSLQNGSAEPLAENMKSRRWSSVSSLIPSFPGFPMHSNNPPPQPSLSPSSSTTSTSRHRSMTSPAPPAHLRQRSQTSSMHSRHTSLSYLASSSNASPFPWSRPLKILLYSADGYTESSVPALCLLMAMKGLSLPHAYLELQVAKRRSFFVYHADLGVLRKVESFVDDERRTWKEEIQKEEKRLRLERERMERLKNSKDQRAGEVSSSLFGGSTGALGFDFPTHMNPYRTWGSGDSSSNSLSDSSRLPLQPNRMRPMAKSVSFTRSPFITSPKGGGDSSMGTVTAIPTQQDLASRSVGTGGLKGSATLPMSSSAPSSSMTSLDGIGETSSVSAVRTRRPRASTSPWLPSLFGGDHQSWFNDPRFDGSFPSRVLPFLYLGNLAHASNVYMLQALGITHVVSVGECALVPPDSHNARGHGSSGNNSQGSGHFIPSKSSAHQGSLWIEERAGRIKVLDIQGVCDDGIDTLEPQLEPICDWIDQARQEGGQVLVHCRVGVSRSATVTIAYVMKHLSLPLVDAYLIVRSRRLSVLIQPNMRLLYNLLGWEIKLAKDRAGNDDEKLRKELSCALSWPFLAKEVHALNEKYLH</sequence>
<keyword evidence="3" id="KW-0175">Coiled coil</keyword>
<dbReference type="InterPro" id="IPR029021">
    <property type="entry name" value="Prot-tyrosine_phosphatase-like"/>
</dbReference>
<feature type="domain" description="Tyrosine specific protein phosphatases" evidence="6">
    <location>
        <begin position="1298"/>
        <end position="1374"/>
    </location>
</feature>
<accession>A0A9W8ZW58</accession>
<feature type="compositionally biased region" description="Low complexity" evidence="4">
    <location>
        <begin position="1253"/>
        <end position="1266"/>
    </location>
</feature>
<dbReference type="EMBL" id="JANVFS010000037">
    <property type="protein sequence ID" value="KAJ4468622.1"/>
    <property type="molecule type" value="Genomic_DNA"/>
</dbReference>
<feature type="region of interest" description="Disordered" evidence="4">
    <location>
        <begin position="1131"/>
        <end position="1184"/>
    </location>
</feature>
<gene>
    <name evidence="7" type="ORF">C8J55DRAFT_460663</name>
</gene>
<dbReference type="CDD" id="cd14516">
    <property type="entry name" value="DSP_fungal_PPS1"/>
    <property type="match status" value="1"/>
</dbReference>
<feature type="compositionally biased region" description="Polar residues" evidence="4">
    <location>
        <begin position="291"/>
        <end position="303"/>
    </location>
</feature>
<organism evidence="7 8">
    <name type="scientific">Lentinula lateritia</name>
    <dbReference type="NCBI Taxonomy" id="40482"/>
    <lineage>
        <taxon>Eukaryota</taxon>
        <taxon>Fungi</taxon>
        <taxon>Dikarya</taxon>
        <taxon>Basidiomycota</taxon>
        <taxon>Agaricomycotina</taxon>
        <taxon>Agaricomycetes</taxon>
        <taxon>Agaricomycetidae</taxon>
        <taxon>Agaricales</taxon>
        <taxon>Marasmiineae</taxon>
        <taxon>Omphalotaceae</taxon>
        <taxon>Lentinula</taxon>
    </lineage>
</organism>